<comment type="cofactor">
    <cofactor evidence="2">
        <name>Mg(2+)</name>
        <dbReference type="ChEBI" id="CHEBI:18420"/>
    </cofactor>
</comment>
<organism evidence="7 8">
    <name type="scientific">Streptomyces viridochromogenes Tue57</name>
    <dbReference type="NCBI Taxonomy" id="1160705"/>
    <lineage>
        <taxon>Bacteria</taxon>
        <taxon>Bacillati</taxon>
        <taxon>Actinomycetota</taxon>
        <taxon>Actinomycetes</taxon>
        <taxon>Kitasatosporales</taxon>
        <taxon>Streptomycetaceae</taxon>
        <taxon>Streptomyces</taxon>
    </lineage>
</organism>
<dbReference type="GO" id="GO:0046872">
    <property type="term" value="F:metal ion binding"/>
    <property type="evidence" value="ECO:0007669"/>
    <property type="project" value="UniProtKB-KW"/>
</dbReference>
<keyword evidence="3" id="KW-0479">Metal-binding</keyword>
<dbReference type="InterPro" id="IPR050501">
    <property type="entry name" value="ICDH/IPMDH"/>
</dbReference>
<evidence type="ECO:0000256" key="5">
    <source>
        <dbReference type="ARBA" id="ARBA00023027"/>
    </source>
</evidence>
<evidence type="ECO:0000256" key="1">
    <source>
        <dbReference type="ARBA" id="ARBA00001936"/>
    </source>
</evidence>
<dbReference type="SUPFAM" id="SSF53659">
    <property type="entry name" value="Isocitrate/Isopropylmalate dehydrogenase-like"/>
    <property type="match status" value="1"/>
</dbReference>
<keyword evidence="5" id="KW-0520">NAD</keyword>
<feature type="compositionally biased region" description="Low complexity" evidence="6">
    <location>
        <begin position="127"/>
        <end position="138"/>
    </location>
</feature>
<evidence type="ECO:0000256" key="2">
    <source>
        <dbReference type="ARBA" id="ARBA00001946"/>
    </source>
</evidence>
<evidence type="ECO:0000256" key="4">
    <source>
        <dbReference type="ARBA" id="ARBA00023002"/>
    </source>
</evidence>
<dbReference type="PANTHER" id="PTHR43275">
    <property type="entry name" value="D-MALATE DEHYDROGENASE [DECARBOXYLATING]"/>
    <property type="match status" value="1"/>
</dbReference>
<feature type="compositionally biased region" description="Pro residues" evidence="6">
    <location>
        <begin position="139"/>
        <end position="149"/>
    </location>
</feature>
<accession>L8P3C3</accession>
<proteinExistence type="predicted"/>
<name>L8P3C3_STRVR</name>
<evidence type="ECO:0000313" key="8">
    <source>
        <dbReference type="Proteomes" id="UP000011205"/>
    </source>
</evidence>
<dbReference type="EMBL" id="AMLP01000272">
    <property type="protein sequence ID" value="ELS50639.1"/>
    <property type="molecule type" value="Genomic_DNA"/>
</dbReference>
<feature type="region of interest" description="Disordered" evidence="6">
    <location>
        <begin position="127"/>
        <end position="149"/>
    </location>
</feature>
<gene>
    <name evidence="7" type="ORF">STVIR_8475</name>
</gene>
<dbReference type="PANTHER" id="PTHR43275:SF1">
    <property type="entry name" value="D-MALATE DEHYDROGENASE [DECARBOXYLATING]"/>
    <property type="match status" value="1"/>
</dbReference>
<keyword evidence="4" id="KW-0560">Oxidoreductase</keyword>
<evidence type="ECO:0000256" key="6">
    <source>
        <dbReference type="SAM" id="MobiDB-lite"/>
    </source>
</evidence>
<protein>
    <submittedName>
        <fullName evidence="7">Putative Tartrate dehydrogenase</fullName>
    </submittedName>
</protein>
<sequence>MHRLGKRTVPTVAGTAPIEPARAAVRSMETARAGVDAVHELRTGRLDIASPLRAAVAGEVDPVVVGENAEGEHSEIGGRLNQGTPEELAVQETVFTRAGVTRIVDCAFAPAAKFGLDPARFDVVVASNSSATSSATSRPPWPARSARPP</sequence>
<comment type="cofactor">
    <cofactor evidence="1">
        <name>Mn(2+)</name>
        <dbReference type="ChEBI" id="CHEBI:29035"/>
    </cofactor>
</comment>
<comment type="caution">
    <text evidence="7">The sequence shown here is derived from an EMBL/GenBank/DDBJ whole genome shotgun (WGS) entry which is preliminary data.</text>
</comment>
<evidence type="ECO:0000313" key="7">
    <source>
        <dbReference type="EMBL" id="ELS50639.1"/>
    </source>
</evidence>
<dbReference type="AlphaFoldDB" id="L8P3C3"/>
<evidence type="ECO:0000256" key="3">
    <source>
        <dbReference type="ARBA" id="ARBA00022723"/>
    </source>
</evidence>
<dbReference type="Proteomes" id="UP000011205">
    <property type="component" value="Unassembled WGS sequence"/>
</dbReference>
<dbReference type="Gene3D" id="3.40.718.10">
    <property type="entry name" value="Isopropylmalate Dehydrogenase"/>
    <property type="match status" value="1"/>
</dbReference>
<reference evidence="7 8" key="1">
    <citation type="journal article" date="2013" name="Genome Announc.">
        <title>Draft Genome Sequence of Streptomyces viridochromogenes Strain Tu57, Producer of Avilamycin.</title>
        <authorList>
            <person name="Gruning B.A."/>
            <person name="Erxleben A."/>
            <person name="Hahnlein A."/>
            <person name="Gunther S."/>
        </authorList>
    </citation>
    <scope>NUCLEOTIDE SEQUENCE [LARGE SCALE GENOMIC DNA]</scope>
    <source>
        <strain evidence="7 8">Tue57</strain>
    </source>
</reference>
<dbReference type="GO" id="GO:0016491">
    <property type="term" value="F:oxidoreductase activity"/>
    <property type="evidence" value="ECO:0007669"/>
    <property type="project" value="UniProtKB-KW"/>
</dbReference>
<dbReference type="PATRIC" id="fig|1160705.3.peg.8374"/>